<keyword evidence="2" id="KW-1185">Reference proteome</keyword>
<sequence>MTVKIDRVKELRKLLQENKLKVSYVSEKSGVNHTTLGNLKNDKVSPEKMSEGMLTRLSNFVISPDNPYNNNQNTRDDYFGQLLAVLELLLANTRSGYGITQSELKAYSKRPTSTFQKMHETLVSANLHTYLELQDEVTSIVSKFDTEDFTDKPLEPSYLLAYYKKRAELKADKQYFKYIKHYDKTNKKEGE</sequence>
<evidence type="ECO:0000313" key="2">
    <source>
        <dbReference type="Proteomes" id="UP000095256"/>
    </source>
</evidence>
<dbReference type="STRING" id="762845.BCR26_08830"/>
<comment type="caution">
    <text evidence="1">The sequence shown here is derived from an EMBL/GenBank/DDBJ whole genome shotgun (WGS) entry which is preliminary data.</text>
</comment>
<proteinExistence type="predicted"/>
<protein>
    <submittedName>
        <fullName evidence="1">Uncharacterized protein</fullName>
    </submittedName>
</protein>
<dbReference type="EMBL" id="MIEK01000005">
    <property type="protein sequence ID" value="OEH83573.1"/>
    <property type="molecule type" value="Genomic_DNA"/>
</dbReference>
<name>A0A1E5L0G8_9ENTE</name>
<accession>A0A1E5L0G8</accession>
<dbReference type="AlphaFoldDB" id="A0A1E5L0G8"/>
<gene>
    <name evidence="1" type="ORF">BCR26_08830</name>
</gene>
<dbReference type="RefSeq" id="WP_069697446.1">
    <property type="nucleotide sequence ID" value="NZ_JAGGMA010000012.1"/>
</dbReference>
<dbReference type="Proteomes" id="UP000095256">
    <property type="component" value="Unassembled WGS sequence"/>
</dbReference>
<reference evidence="1 2" key="1">
    <citation type="submission" date="2016-09" db="EMBL/GenBank/DDBJ databases">
        <authorList>
            <person name="Capua I."/>
            <person name="De Benedictis P."/>
            <person name="Joannis T."/>
            <person name="Lombin L.H."/>
            <person name="Cattoli G."/>
        </authorList>
    </citation>
    <scope>NUCLEOTIDE SEQUENCE [LARGE SCALE GENOMIC DNA]</scope>
    <source>
        <strain evidence="1 2">LMG 25899</strain>
    </source>
</reference>
<evidence type="ECO:0000313" key="1">
    <source>
        <dbReference type="EMBL" id="OEH83573.1"/>
    </source>
</evidence>
<organism evidence="1 2">
    <name type="scientific">Enterococcus rivorum</name>
    <dbReference type="NCBI Taxonomy" id="762845"/>
    <lineage>
        <taxon>Bacteria</taxon>
        <taxon>Bacillati</taxon>
        <taxon>Bacillota</taxon>
        <taxon>Bacilli</taxon>
        <taxon>Lactobacillales</taxon>
        <taxon>Enterococcaceae</taxon>
        <taxon>Enterococcus</taxon>
    </lineage>
</organism>